<organism evidence="1 2">
    <name type="scientific">Laccaria amethystina LaAM-08-1</name>
    <dbReference type="NCBI Taxonomy" id="1095629"/>
    <lineage>
        <taxon>Eukaryota</taxon>
        <taxon>Fungi</taxon>
        <taxon>Dikarya</taxon>
        <taxon>Basidiomycota</taxon>
        <taxon>Agaricomycotina</taxon>
        <taxon>Agaricomycetes</taxon>
        <taxon>Agaricomycetidae</taxon>
        <taxon>Agaricales</taxon>
        <taxon>Agaricineae</taxon>
        <taxon>Hydnangiaceae</taxon>
        <taxon>Laccaria</taxon>
    </lineage>
</organism>
<proteinExistence type="predicted"/>
<dbReference type="GO" id="GO:0003676">
    <property type="term" value="F:nucleic acid binding"/>
    <property type="evidence" value="ECO:0007669"/>
    <property type="project" value="InterPro"/>
</dbReference>
<reference evidence="2" key="2">
    <citation type="submission" date="2015-01" db="EMBL/GenBank/DDBJ databases">
        <title>Evolutionary Origins and Diversification of the Mycorrhizal Mutualists.</title>
        <authorList>
            <consortium name="DOE Joint Genome Institute"/>
            <consortium name="Mycorrhizal Genomics Consortium"/>
            <person name="Kohler A."/>
            <person name="Kuo A."/>
            <person name="Nagy L.G."/>
            <person name="Floudas D."/>
            <person name="Copeland A."/>
            <person name="Barry K.W."/>
            <person name="Cichocki N."/>
            <person name="Veneault-Fourrey C."/>
            <person name="LaButti K."/>
            <person name="Lindquist E.A."/>
            <person name="Lipzen A."/>
            <person name="Lundell T."/>
            <person name="Morin E."/>
            <person name="Murat C."/>
            <person name="Riley R."/>
            <person name="Ohm R."/>
            <person name="Sun H."/>
            <person name="Tunlid A."/>
            <person name="Henrissat B."/>
            <person name="Grigoriev I.V."/>
            <person name="Hibbett D.S."/>
            <person name="Martin F."/>
        </authorList>
    </citation>
    <scope>NUCLEOTIDE SEQUENCE [LARGE SCALE GENOMIC DNA]</scope>
    <source>
        <strain evidence="2">LaAM-08-1</strain>
    </source>
</reference>
<gene>
    <name evidence="1" type="ORF">K443DRAFT_135241</name>
</gene>
<dbReference type="PANTHER" id="PTHR23022:SF135">
    <property type="entry name" value="SI:DKEY-77F5.3"/>
    <property type="match status" value="1"/>
</dbReference>
<dbReference type="AlphaFoldDB" id="A0A0C9WVB4"/>
<accession>A0A0C9WVB4</accession>
<sequence length="315" mass="35454">MPRQHQHDSPKKNWFIGSVLSGLHVSEAARLHHIPQCTACSLWHKFEETGSTHARPRSGVPRTVTPRMTHAIIGNSMTPEISASSVRRALVATGRHHCKARNVVYLTKAHKAACKKWAMKYKDYGAEDWEHIIWLDECYVYMGDDCGTVWVTRSAGKEYNEDCVILTFKQSSVCVMVWACIMESWKGPLVVLEYPGGQGGGMTAKRSQDQVLEGPLHYFYMQMAKTTTKWLEQNSVATFLHPASSPDLSPIEPLWKTLKSHIRTWPHPPSSLDKLKLAVREAWDAVSVDDVNKHVRHMEDCVKALIAAKGVPSTN</sequence>
<dbReference type="PANTHER" id="PTHR23022">
    <property type="entry name" value="TRANSPOSABLE ELEMENT-RELATED"/>
    <property type="match status" value="1"/>
</dbReference>
<dbReference type="Gene3D" id="3.30.420.10">
    <property type="entry name" value="Ribonuclease H-like superfamily/Ribonuclease H"/>
    <property type="match status" value="1"/>
</dbReference>
<name>A0A0C9WVB4_9AGAR</name>
<dbReference type="STRING" id="1095629.A0A0C9WVB4"/>
<protein>
    <recommendedName>
        <fullName evidence="3">Tc1-like transposase DDE domain-containing protein</fullName>
    </recommendedName>
</protein>
<dbReference type="HOGENOM" id="CLU_033666_0_4_1"/>
<dbReference type="Proteomes" id="UP000054477">
    <property type="component" value="Unassembled WGS sequence"/>
</dbReference>
<dbReference type="InterPro" id="IPR036397">
    <property type="entry name" value="RNaseH_sf"/>
</dbReference>
<evidence type="ECO:0008006" key="3">
    <source>
        <dbReference type="Google" id="ProtNLM"/>
    </source>
</evidence>
<evidence type="ECO:0000313" key="2">
    <source>
        <dbReference type="Proteomes" id="UP000054477"/>
    </source>
</evidence>
<evidence type="ECO:0000313" key="1">
    <source>
        <dbReference type="EMBL" id="KIJ92608.1"/>
    </source>
</evidence>
<keyword evidence="2" id="KW-1185">Reference proteome</keyword>
<dbReference type="OrthoDB" id="2431447at2759"/>
<dbReference type="InterPro" id="IPR052338">
    <property type="entry name" value="Transposase_5"/>
</dbReference>
<reference evidence="1 2" key="1">
    <citation type="submission" date="2014-04" db="EMBL/GenBank/DDBJ databases">
        <authorList>
            <consortium name="DOE Joint Genome Institute"/>
            <person name="Kuo A."/>
            <person name="Kohler A."/>
            <person name="Nagy L.G."/>
            <person name="Floudas D."/>
            <person name="Copeland A."/>
            <person name="Barry K.W."/>
            <person name="Cichocki N."/>
            <person name="Veneault-Fourrey C."/>
            <person name="LaButti K."/>
            <person name="Lindquist E.A."/>
            <person name="Lipzen A."/>
            <person name="Lundell T."/>
            <person name="Morin E."/>
            <person name="Murat C."/>
            <person name="Sun H."/>
            <person name="Tunlid A."/>
            <person name="Henrissat B."/>
            <person name="Grigoriev I.V."/>
            <person name="Hibbett D.S."/>
            <person name="Martin F."/>
            <person name="Nordberg H.P."/>
            <person name="Cantor M.N."/>
            <person name="Hua S.X."/>
        </authorList>
    </citation>
    <scope>NUCLEOTIDE SEQUENCE [LARGE SCALE GENOMIC DNA]</scope>
    <source>
        <strain evidence="1 2">LaAM-08-1</strain>
    </source>
</reference>
<dbReference type="EMBL" id="KN838898">
    <property type="protein sequence ID" value="KIJ92608.1"/>
    <property type="molecule type" value="Genomic_DNA"/>
</dbReference>